<proteinExistence type="predicted"/>
<keyword evidence="1" id="KW-1133">Transmembrane helix</keyword>
<comment type="caution">
    <text evidence="2">The sequence shown here is derived from an EMBL/GenBank/DDBJ whole genome shotgun (WGS) entry which is preliminary data.</text>
</comment>
<evidence type="ECO:0008006" key="4">
    <source>
        <dbReference type="Google" id="ProtNLM"/>
    </source>
</evidence>
<name>A0A150G483_GONPE</name>
<keyword evidence="3" id="KW-1185">Reference proteome</keyword>
<dbReference type="AlphaFoldDB" id="A0A150G483"/>
<dbReference type="PANTHER" id="PTHR13304:SF0">
    <property type="entry name" value="GLYCOSYLPHOSPHATIDYLINOSITOL ANCHOR ATTACHMENT 1 PROTEIN"/>
    <property type="match status" value="1"/>
</dbReference>
<dbReference type="STRING" id="33097.A0A150G483"/>
<dbReference type="Proteomes" id="UP000075714">
    <property type="component" value="Unassembled WGS sequence"/>
</dbReference>
<dbReference type="GO" id="GO:0016255">
    <property type="term" value="P:attachment of GPI anchor to protein"/>
    <property type="evidence" value="ECO:0007669"/>
    <property type="project" value="TreeGrafter"/>
</dbReference>
<organism evidence="2 3">
    <name type="scientific">Gonium pectorale</name>
    <name type="common">Green alga</name>
    <dbReference type="NCBI Taxonomy" id="33097"/>
    <lineage>
        <taxon>Eukaryota</taxon>
        <taxon>Viridiplantae</taxon>
        <taxon>Chlorophyta</taxon>
        <taxon>core chlorophytes</taxon>
        <taxon>Chlorophyceae</taxon>
        <taxon>CS clade</taxon>
        <taxon>Chlamydomonadales</taxon>
        <taxon>Volvocaceae</taxon>
        <taxon>Gonium</taxon>
    </lineage>
</organism>
<dbReference type="PANTHER" id="PTHR13304">
    <property type="entry name" value="GLYCOSYLPHOSPHATIDYLINOSITOL ANCHOR ATTACHMENT 1 PROTEIN"/>
    <property type="match status" value="1"/>
</dbReference>
<dbReference type="InterPro" id="IPR007246">
    <property type="entry name" value="Gaa1"/>
</dbReference>
<feature type="transmembrane region" description="Helical" evidence="1">
    <location>
        <begin position="20"/>
        <end position="39"/>
    </location>
</feature>
<dbReference type="Pfam" id="PF04114">
    <property type="entry name" value="Gaa1"/>
    <property type="match status" value="1"/>
</dbReference>
<keyword evidence="1" id="KW-0472">Membrane</keyword>
<dbReference type="GO" id="GO:0042765">
    <property type="term" value="C:GPI-anchor transamidase complex"/>
    <property type="evidence" value="ECO:0007669"/>
    <property type="project" value="InterPro"/>
</dbReference>
<keyword evidence="1" id="KW-0812">Transmembrane</keyword>
<evidence type="ECO:0000313" key="2">
    <source>
        <dbReference type="EMBL" id="KXZ44638.1"/>
    </source>
</evidence>
<dbReference type="EMBL" id="LSYV01000065">
    <property type="protein sequence ID" value="KXZ44638.1"/>
    <property type="molecule type" value="Genomic_DNA"/>
</dbReference>
<accession>A0A150G483</accession>
<evidence type="ECO:0000313" key="3">
    <source>
        <dbReference type="Proteomes" id="UP000075714"/>
    </source>
</evidence>
<sequence length="642" mass="65742">MARKPLLQRLMALVVSKAHSVSLALIILAALGLLALPLLERPIRFEEKGLLAGVAHATISDAPTALFQEAARIARVAAGAGNFQRPGAAAALASQLRAAGLAATQLSRPTVTRPGSPPCRCANVHSLVRSRRGDGLEALAVVTPVAFAPHRPGPDPAHDGRNQSAAAAELALMTGAALALYLAGVGAAGGGGGRWLARDVLWVVPDLACGTEACLAAWVDQYHGRERMRGRQRGPAGAPAPPLLRGGVIQQALVLEALAGAGEYDTAELLVVGHEGLLPKLDMFFLLRQLFGYMIPPALWRDDQVTRGSVSLAGRLHRALLAPAELLWSPEAARSYVDRLMRGLQFTWQQAVGLPSGPHAAFKDHMVDAATVRLVQRGGAPASAWPGARGPAAAADTAPFARSLASASELALRSLNNLVERMHHSPFLYVLTGVDGFVSVERYVGPAAAAAVVLVLQAAWSMRCVQQALAAAAGLGAARGIRIGGSGAGLAWAVATCRAATRVAVLAAVAAALRQLLCGEPFPWAMPGQQLSSADRAWYSAAMFARRALARPLLDPGAAAGAAALLGGLVSVVAAATSVAGRWAAAAVVRPVKQQSEGRADVAEGHAPGGGTGGSGAVAGGSGGLLGAAGLQLGVIYSEIEI</sequence>
<protein>
    <recommendedName>
        <fullName evidence="4">Glycosylphosphatidylinositol anchor attachment 1 protein</fullName>
    </recommendedName>
</protein>
<gene>
    <name evidence="2" type="ORF">GPECTOR_64g132</name>
</gene>
<evidence type="ECO:0000256" key="1">
    <source>
        <dbReference type="SAM" id="Phobius"/>
    </source>
</evidence>
<reference evidence="3" key="1">
    <citation type="journal article" date="2016" name="Nat. Commun.">
        <title>The Gonium pectorale genome demonstrates co-option of cell cycle regulation during the evolution of multicellularity.</title>
        <authorList>
            <person name="Hanschen E.R."/>
            <person name="Marriage T.N."/>
            <person name="Ferris P.J."/>
            <person name="Hamaji T."/>
            <person name="Toyoda A."/>
            <person name="Fujiyama A."/>
            <person name="Neme R."/>
            <person name="Noguchi H."/>
            <person name="Minakuchi Y."/>
            <person name="Suzuki M."/>
            <person name="Kawai-Toyooka H."/>
            <person name="Smith D.R."/>
            <person name="Sparks H."/>
            <person name="Anderson J."/>
            <person name="Bakaric R."/>
            <person name="Luria V."/>
            <person name="Karger A."/>
            <person name="Kirschner M.W."/>
            <person name="Durand P.M."/>
            <person name="Michod R.E."/>
            <person name="Nozaki H."/>
            <person name="Olson B.J."/>
        </authorList>
    </citation>
    <scope>NUCLEOTIDE SEQUENCE [LARGE SCALE GENOMIC DNA]</scope>
    <source>
        <strain evidence="3">NIES-2863</strain>
    </source>
</reference>
<dbReference type="OrthoDB" id="445301at2759"/>